<reference evidence="2 3" key="1">
    <citation type="submission" date="2014-05" db="EMBL/GenBank/DDBJ databases">
        <title>De novo Genome Sequence of Spirocheata sp.</title>
        <authorList>
            <person name="Shivani Y."/>
            <person name="Subhash Y."/>
            <person name="Tushar L."/>
            <person name="Sasikala C."/>
            <person name="Ramana C.V."/>
        </authorList>
    </citation>
    <scope>NUCLEOTIDE SEQUENCE [LARGE SCALE GENOMIC DNA]</scope>
    <source>
        <strain evidence="2 3">JC230</strain>
    </source>
</reference>
<evidence type="ECO:0000313" key="3">
    <source>
        <dbReference type="Proteomes" id="UP000029692"/>
    </source>
</evidence>
<protein>
    <recommendedName>
        <fullName evidence="1">Metallo-beta-lactamase domain-containing protein</fullName>
    </recommendedName>
</protein>
<dbReference type="InterPro" id="IPR052926">
    <property type="entry name" value="Metallo-beta-lactamase_dom"/>
</dbReference>
<dbReference type="InterPro" id="IPR041712">
    <property type="entry name" value="DHPS-like_MBL-fold"/>
</dbReference>
<dbReference type="GO" id="GO:0016740">
    <property type="term" value="F:transferase activity"/>
    <property type="evidence" value="ECO:0007669"/>
    <property type="project" value="TreeGrafter"/>
</dbReference>
<dbReference type="PANTHER" id="PTHR13754:SF13">
    <property type="entry name" value="METALLO-BETA-LACTAMASE SUPERFAMILY PROTEIN (AFU_ORTHOLOGUE AFUA_3G07630)"/>
    <property type="match status" value="1"/>
</dbReference>
<name>A0A098R145_9SPIO</name>
<dbReference type="CDD" id="cd07713">
    <property type="entry name" value="DHPS-like_MBL-fold"/>
    <property type="match status" value="1"/>
</dbReference>
<feature type="domain" description="Metallo-beta-lactamase" evidence="1">
    <location>
        <begin position="20"/>
        <end position="105"/>
    </location>
</feature>
<evidence type="ECO:0000313" key="2">
    <source>
        <dbReference type="EMBL" id="KGE73820.1"/>
    </source>
</evidence>
<dbReference type="OrthoDB" id="9803916at2"/>
<gene>
    <name evidence="2" type="ORF">DC28_00975</name>
</gene>
<evidence type="ECO:0000259" key="1">
    <source>
        <dbReference type="Pfam" id="PF00753"/>
    </source>
</evidence>
<organism evidence="2 3">
    <name type="scientific">Spirochaeta lutea</name>
    <dbReference type="NCBI Taxonomy" id="1480694"/>
    <lineage>
        <taxon>Bacteria</taxon>
        <taxon>Pseudomonadati</taxon>
        <taxon>Spirochaetota</taxon>
        <taxon>Spirochaetia</taxon>
        <taxon>Spirochaetales</taxon>
        <taxon>Spirochaetaceae</taxon>
        <taxon>Spirochaeta</taxon>
    </lineage>
</organism>
<comment type="caution">
    <text evidence="2">The sequence shown here is derived from an EMBL/GenBank/DDBJ whole genome shotgun (WGS) entry which is preliminary data.</text>
</comment>
<dbReference type="PANTHER" id="PTHR13754">
    <property type="entry name" value="METALLO-BETA-LACTAMASE SUPERFAMILY PROTEIN"/>
    <property type="match status" value="1"/>
</dbReference>
<dbReference type="Proteomes" id="UP000029692">
    <property type="component" value="Unassembled WGS sequence"/>
</dbReference>
<dbReference type="InterPro" id="IPR001279">
    <property type="entry name" value="Metallo-B-lactamas"/>
</dbReference>
<dbReference type="AlphaFoldDB" id="A0A098R145"/>
<dbReference type="InterPro" id="IPR036866">
    <property type="entry name" value="RibonucZ/Hydroxyglut_hydro"/>
</dbReference>
<accession>A0A098R145</accession>
<dbReference type="EMBL" id="JNUP01000003">
    <property type="protein sequence ID" value="KGE73820.1"/>
    <property type="molecule type" value="Genomic_DNA"/>
</dbReference>
<dbReference type="Pfam" id="PF00753">
    <property type="entry name" value="Lactamase_B"/>
    <property type="match status" value="1"/>
</dbReference>
<dbReference type="Gene3D" id="3.60.15.10">
    <property type="entry name" value="Ribonuclease Z/Hydroxyacylglutathione hydrolase-like"/>
    <property type="match status" value="1"/>
</dbReference>
<dbReference type="RefSeq" id="WP_037544836.1">
    <property type="nucleotide sequence ID" value="NZ_JNUP01000003.1"/>
</dbReference>
<proteinExistence type="predicted"/>
<keyword evidence="3" id="KW-1185">Reference proteome</keyword>
<sequence length="268" mass="29606">MENSITVLVENLVYTKNLGAEHGLSLFIRHGGTSILFDAGQSNLLLANAQELDISLDNIDHIIVSHGHYDHTGGLQTVVEKNPKASLRISDLAFDQRTNAVNQNIGIPPGIPKEKASRITTPEEIVPGVYCMPRAEILDEKDTHFTGFSVFRDGSWQIDTFEDEQSLVIVNADSISVISGCSHRGITNIVQTAMNYFQLPVDLILGGFHLSKEPNIRPTIEQLRALKPRRLGVCHCTGMNQYCSIKQSLSTPVEYMYTGRTISLNTEA</sequence>
<dbReference type="eggNOG" id="COG1237">
    <property type="taxonomic scope" value="Bacteria"/>
</dbReference>
<dbReference type="SUPFAM" id="SSF56281">
    <property type="entry name" value="Metallo-hydrolase/oxidoreductase"/>
    <property type="match status" value="1"/>
</dbReference>
<dbReference type="STRING" id="1480694.DC28_00975"/>